<dbReference type="Gene3D" id="4.10.800.10">
    <property type="entry name" value="Thyroglobulin type-1"/>
    <property type="match status" value="1"/>
</dbReference>
<evidence type="ECO:0000256" key="12">
    <source>
        <dbReference type="PROSITE-ProRule" id="PRU00076"/>
    </source>
</evidence>
<dbReference type="PROSITE" id="PS01187">
    <property type="entry name" value="EGF_CA"/>
    <property type="match status" value="1"/>
</dbReference>
<dbReference type="InterPro" id="IPR024731">
    <property type="entry name" value="NELL2-like_EGF"/>
</dbReference>
<dbReference type="GeneTree" id="ENSGT00940000156318"/>
<evidence type="ECO:0000256" key="9">
    <source>
        <dbReference type="ARBA" id="ARBA00022889"/>
    </source>
</evidence>
<dbReference type="GO" id="GO:0060070">
    <property type="term" value="P:canonical Wnt signaling pathway"/>
    <property type="evidence" value="ECO:0007669"/>
    <property type="project" value="TreeGrafter"/>
</dbReference>
<dbReference type="CDD" id="cd00054">
    <property type="entry name" value="EGF_CA"/>
    <property type="match status" value="2"/>
</dbReference>
<dbReference type="SUPFAM" id="SSF63825">
    <property type="entry name" value="YWTD domain"/>
    <property type="match status" value="1"/>
</dbReference>
<evidence type="ECO:0000259" key="17">
    <source>
        <dbReference type="PROSITE" id="PS50026"/>
    </source>
</evidence>
<evidence type="ECO:0000256" key="7">
    <source>
        <dbReference type="ARBA" id="ARBA00022837"/>
    </source>
</evidence>
<evidence type="ECO:0000256" key="2">
    <source>
        <dbReference type="ARBA" id="ARBA00022525"/>
    </source>
</evidence>
<evidence type="ECO:0000313" key="21">
    <source>
        <dbReference type="Ensembl" id="ENSOMYP00000039586.2"/>
    </source>
</evidence>
<dbReference type="Pfam" id="PF12947">
    <property type="entry name" value="EGF_3"/>
    <property type="match status" value="1"/>
</dbReference>
<feature type="compositionally biased region" description="Polar residues" evidence="15">
    <location>
        <begin position="307"/>
        <end position="319"/>
    </location>
</feature>
<feature type="domain" description="NIDO" evidence="20">
    <location>
        <begin position="98"/>
        <end position="263"/>
    </location>
</feature>
<keyword evidence="6" id="KW-0677">Repeat</keyword>
<dbReference type="GO" id="GO:0017147">
    <property type="term" value="F:Wnt-protein binding"/>
    <property type="evidence" value="ECO:0007669"/>
    <property type="project" value="TreeGrafter"/>
</dbReference>
<dbReference type="GO" id="GO:0005604">
    <property type="term" value="C:basement membrane"/>
    <property type="evidence" value="ECO:0007669"/>
    <property type="project" value="UniProtKB-SubCell"/>
</dbReference>
<dbReference type="SUPFAM" id="SSF57184">
    <property type="entry name" value="Growth factor receptor domain"/>
    <property type="match status" value="1"/>
</dbReference>
<feature type="chain" id="PRO_5035458237" evidence="16">
    <location>
        <begin position="18"/>
        <end position="1171"/>
    </location>
</feature>
<dbReference type="InterPro" id="IPR000033">
    <property type="entry name" value="LDLR_classB_rpt"/>
</dbReference>
<evidence type="ECO:0000313" key="22">
    <source>
        <dbReference type="Proteomes" id="UP000694395"/>
    </source>
</evidence>
<feature type="domain" description="EGF-like" evidence="17">
    <location>
        <begin position="725"/>
        <end position="768"/>
    </location>
</feature>
<evidence type="ECO:0000256" key="13">
    <source>
        <dbReference type="PROSITE-ProRule" id="PRU00461"/>
    </source>
</evidence>
<organism evidence="21 22">
    <name type="scientific">Oncorhynchus mykiss</name>
    <name type="common">Rainbow trout</name>
    <name type="synonym">Salmo gairdneri</name>
    <dbReference type="NCBI Taxonomy" id="8022"/>
    <lineage>
        <taxon>Eukaryota</taxon>
        <taxon>Metazoa</taxon>
        <taxon>Chordata</taxon>
        <taxon>Craniata</taxon>
        <taxon>Vertebrata</taxon>
        <taxon>Euteleostomi</taxon>
        <taxon>Actinopterygii</taxon>
        <taxon>Neopterygii</taxon>
        <taxon>Teleostei</taxon>
        <taxon>Protacanthopterygii</taxon>
        <taxon>Salmoniformes</taxon>
        <taxon>Salmonidae</taxon>
        <taxon>Salmoninae</taxon>
        <taxon>Oncorhynchus</taxon>
    </lineage>
</organism>
<dbReference type="PROSITE" id="PS00484">
    <property type="entry name" value="THYROGLOBULIN_1_1"/>
    <property type="match status" value="1"/>
</dbReference>
<dbReference type="Pfam" id="PF07645">
    <property type="entry name" value="EGF_CA"/>
    <property type="match status" value="1"/>
</dbReference>
<dbReference type="PROSITE" id="PS01186">
    <property type="entry name" value="EGF_2"/>
    <property type="match status" value="4"/>
</dbReference>
<evidence type="ECO:0000256" key="8">
    <source>
        <dbReference type="ARBA" id="ARBA00022869"/>
    </source>
</evidence>
<dbReference type="GO" id="GO:0005886">
    <property type="term" value="C:plasma membrane"/>
    <property type="evidence" value="ECO:0007669"/>
    <property type="project" value="TreeGrafter"/>
</dbReference>
<dbReference type="Ensembl" id="ENSOMYT00000043200.2">
    <property type="protein sequence ID" value="ENSOMYP00000039586.2"/>
    <property type="gene ID" value="ENSOMYG00000017588.2"/>
</dbReference>
<reference evidence="21" key="1">
    <citation type="submission" date="2020-07" db="EMBL/GenBank/DDBJ databases">
        <title>A long reads based de novo assembly of the rainbow trout Arlee double haploid line genome.</title>
        <authorList>
            <person name="Gao G."/>
            <person name="Palti Y."/>
        </authorList>
    </citation>
    <scope>NUCLEOTIDE SEQUENCE [LARGE SCALE GENOMIC DNA]</scope>
</reference>
<dbReference type="InterPro" id="IPR000742">
    <property type="entry name" value="EGF"/>
</dbReference>
<reference evidence="21" key="2">
    <citation type="submission" date="2025-08" db="UniProtKB">
        <authorList>
            <consortium name="Ensembl"/>
        </authorList>
    </citation>
    <scope>IDENTIFICATION</scope>
</reference>
<dbReference type="GO" id="GO:0042813">
    <property type="term" value="F:Wnt receptor activity"/>
    <property type="evidence" value="ECO:0007669"/>
    <property type="project" value="TreeGrafter"/>
</dbReference>
<dbReference type="SUPFAM" id="SSF54511">
    <property type="entry name" value="GFP-like"/>
    <property type="match status" value="1"/>
</dbReference>
<dbReference type="SMART" id="SM00539">
    <property type="entry name" value="NIDO"/>
    <property type="match status" value="1"/>
</dbReference>
<dbReference type="FunFam" id="2.120.10.30:FF:000241">
    <property type="entry name" value="Low-density lipoprotein receptor-related protein 6"/>
    <property type="match status" value="1"/>
</dbReference>
<evidence type="ECO:0000256" key="6">
    <source>
        <dbReference type="ARBA" id="ARBA00022737"/>
    </source>
</evidence>
<feature type="repeat" description="LDL-receptor class B" evidence="13">
    <location>
        <begin position="1001"/>
        <end position="1045"/>
    </location>
</feature>
<dbReference type="SMART" id="SM00211">
    <property type="entry name" value="TY"/>
    <property type="match status" value="1"/>
</dbReference>
<dbReference type="PROSITE" id="PS50993">
    <property type="entry name" value="NIDOGEN_G2"/>
    <property type="match status" value="1"/>
</dbReference>
<sequence length="1171" mass="129895">PCKFLCWLGWATLFAIALSVNSLSKHDMFDYGEQAGDQLLEQGTDQTQALILNQSMFFFDGAYDTVYINTNGFLAVEEPKVESEYLGKMPASFGMIAIFLGDLDNSDGVGKVYYRQDSRPSVLLRTIDHISQAFPQDDEIKPTHALIITWENVAAHGEHGRGDGLDRKRNTFQLVVASMASASYAILFYPREGLQYISTPVAGQSVPVQAGFSQGLVQAWFSWSSSQGPYYRIATDDEASVRQLSEETNSGRRGVWVYEIGTSPFFSSITPESPPRNNGEQQEIDFPPYEHEEEEETPEPELYPEPVQTSYPEPVQTSYPEPVQNRYPETLQPPRYQPQTPQVVVVDEDDALDVDVFAYSSETCASNRQKCSSFADCKDYTNGYCCHCRPGFYGNGKDCVAEGKPQRMNGKVSGRVFVGNSPSPLEFYNNDLHSYVVANDGRAYVAISTIPAGLGPSLQPLSSLGGVIGWAFALEQPGYENGFSIIGGVFSRQAEVTFLPGNERLTIKQEFKGVDEHDHLVVSTELEGRLPEVPHGSTVQIDPYKELYQYGSNRITSSSNRDYTVSLLDGSVQTKTYQWRQTITYQSCPNDEAVRAVQPTQQLSVDQIFVMYDSGNQLIRYAMSNKIGSIHGDPPEQNPCFTGRHGCDTNAACRPGEGVQFTCECSTGFTGDGRQCYDIDECRETPEICGSHAVCNNQPGTFRCECVDGFQFASNGKTCVEVDRPIDHCQRGTNNCDIPERARCSYTGASAYICSCLSGFVGDGHTCQELEKTQCERDRESIQVSSDTGSFTFFRPRPAVSQYVPTCDQHGAYEPTQCHGSIGQCWCVDGNGQEVPNTRTGPGQRPLCIDQGVIPPPIGPTTRPDVSPVAPGTHLLFAQSGKIEHIPLDGYSMNKGEAKALLHLPDRVVIAVAYDCVEKMVYWTDITGPSISKRNDVLLLSSLDLESPEGLAIDYLARLMFWTDSMKDRIEVAKLDGSQRRVLFDTDLVNPRPIVADPSYGRLYWADWNRDGPKIEMSNMDGTDRTVLVKDDLGLPNGLTYDPESQQLCWADAGTRKVQCMDPNGRNRRTIVEGIQYPFAIVSHGRNLYYTDWRREAVVAVDRTTDRETDEFLPQKRSRVYGIATTPTQCPQAYNYCSNNGGCSHLCLPRRGGFTCRCPDVVDGSCVGRNL</sequence>
<dbReference type="Gene3D" id="2.10.25.10">
    <property type="entry name" value="Laminin"/>
    <property type="match status" value="4"/>
</dbReference>
<dbReference type="FunFam" id="2.10.25.10:FF:000281">
    <property type="entry name" value="Nidogen 1"/>
    <property type="match status" value="1"/>
</dbReference>
<dbReference type="Gene3D" id="2.40.155.10">
    <property type="entry name" value="Green fluorescent protein"/>
    <property type="match status" value="1"/>
</dbReference>
<dbReference type="InterPro" id="IPR006605">
    <property type="entry name" value="G2_nidogen/fibulin_G2F"/>
</dbReference>
<dbReference type="Pfam" id="PF07474">
    <property type="entry name" value="G2F"/>
    <property type="match status" value="1"/>
</dbReference>
<reference evidence="21" key="3">
    <citation type="submission" date="2025-09" db="UniProtKB">
        <authorList>
            <consortium name="Ensembl"/>
        </authorList>
    </citation>
    <scope>IDENTIFICATION</scope>
</reference>
<evidence type="ECO:0000256" key="11">
    <source>
        <dbReference type="ARBA" id="ARBA00023180"/>
    </source>
</evidence>
<keyword evidence="4 12" id="KW-0245">EGF-like domain</keyword>
<dbReference type="Pfam" id="PF06119">
    <property type="entry name" value="NIDO"/>
    <property type="match status" value="1"/>
</dbReference>
<dbReference type="InterPro" id="IPR050778">
    <property type="entry name" value="Cueball_EGF_LRP_Nidogen"/>
</dbReference>
<dbReference type="InterPro" id="IPR049883">
    <property type="entry name" value="NOTCH1_EGF-like"/>
</dbReference>
<keyword evidence="3" id="KW-0272">Extracellular matrix</keyword>
<dbReference type="InterPro" id="IPR011042">
    <property type="entry name" value="6-blade_b-propeller_TolB-like"/>
</dbReference>
<evidence type="ECO:0000256" key="15">
    <source>
        <dbReference type="SAM" id="MobiDB-lite"/>
    </source>
</evidence>
<dbReference type="SMART" id="SM00181">
    <property type="entry name" value="EGF"/>
    <property type="match status" value="5"/>
</dbReference>
<dbReference type="PROSITE" id="PS00010">
    <property type="entry name" value="ASX_HYDROXYL"/>
    <property type="match status" value="1"/>
</dbReference>
<evidence type="ECO:0000256" key="1">
    <source>
        <dbReference type="ARBA" id="ARBA00004302"/>
    </source>
</evidence>
<dbReference type="PROSITE" id="PS51162">
    <property type="entry name" value="THYROGLOBULIN_1_2"/>
    <property type="match status" value="1"/>
</dbReference>
<dbReference type="AlphaFoldDB" id="A0A8C7QQV0"/>
<dbReference type="InterPro" id="IPR009017">
    <property type="entry name" value="GFP"/>
</dbReference>
<keyword evidence="5 16" id="KW-0732">Signal</keyword>
<dbReference type="GO" id="GO:0007160">
    <property type="term" value="P:cell-matrix adhesion"/>
    <property type="evidence" value="ECO:0007669"/>
    <property type="project" value="InterPro"/>
</dbReference>
<dbReference type="SMART" id="SM00135">
    <property type="entry name" value="LY"/>
    <property type="match status" value="5"/>
</dbReference>
<feature type="signal peptide" evidence="16">
    <location>
        <begin position="1"/>
        <end position="17"/>
    </location>
</feature>
<dbReference type="Gene3D" id="2.120.10.30">
    <property type="entry name" value="TolB, C-terminal domain"/>
    <property type="match status" value="1"/>
</dbReference>
<feature type="domain" description="EGF-like" evidence="17">
    <location>
        <begin position="678"/>
        <end position="720"/>
    </location>
</feature>
<evidence type="ECO:0000256" key="10">
    <source>
        <dbReference type="ARBA" id="ARBA00023157"/>
    </source>
</evidence>
<feature type="repeat" description="LDL-receptor class B" evidence="13">
    <location>
        <begin position="958"/>
        <end position="1000"/>
    </location>
</feature>
<dbReference type="PANTHER" id="PTHR46513:SF6">
    <property type="entry name" value="NIDOGEN-1"/>
    <property type="match status" value="1"/>
</dbReference>
<dbReference type="Pfam" id="PF00058">
    <property type="entry name" value="Ldl_recept_b"/>
    <property type="match status" value="2"/>
</dbReference>
<dbReference type="InterPro" id="IPR000152">
    <property type="entry name" value="EGF-type_Asp/Asn_hydroxyl_site"/>
</dbReference>
<evidence type="ECO:0000259" key="20">
    <source>
        <dbReference type="PROSITE" id="PS51220"/>
    </source>
</evidence>
<evidence type="ECO:0000259" key="18">
    <source>
        <dbReference type="PROSITE" id="PS50993"/>
    </source>
</evidence>
<dbReference type="PANTHER" id="PTHR46513">
    <property type="entry name" value="VITELLOGENIN RECEPTOR-LIKE PROTEIN-RELATED-RELATED"/>
    <property type="match status" value="1"/>
</dbReference>
<evidence type="ECO:0000256" key="4">
    <source>
        <dbReference type="ARBA" id="ARBA00022536"/>
    </source>
</evidence>
<dbReference type="InterPro" id="IPR000716">
    <property type="entry name" value="Thyroglobulin_1"/>
</dbReference>
<keyword evidence="22" id="KW-1185">Reference proteome</keyword>
<feature type="region of interest" description="Disordered" evidence="15">
    <location>
        <begin position="289"/>
        <end position="321"/>
    </location>
</feature>
<evidence type="ECO:0000256" key="5">
    <source>
        <dbReference type="ARBA" id="ARBA00022729"/>
    </source>
</evidence>
<dbReference type="InterPro" id="IPR003886">
    <property type="entry name" value="NIDO_dom"/>
</dbReference>
<proteinExistence type="predicted"/>
<dbReference type="PROSITE" id="PS50026">
    <property type="entry name" value="EGF_3"/>
    <property type="match status" value="3"/>
</dbReference>
<feature type="domain" description="Nidogen G2 beta-barrel" evidence="18">
    <location>
        <begin position="404"/>
        <end position="637"/>
    </location>
</feature>
<dbReference type="SMART" id="SM00179">
    <property type="entry name" value="EGF_CA"/>
    <property type="match status" value="2"/>
</dbReference>
<accession>A0A8C7QQV0</accession>
<dbReference type="InterPro" id="IPR036857">
    <property type="entry name" value="Thyroglobulin_1_sf"/>
</dbReference>
<dbReference type="GO" id="GO:0005509">
    <property type="term" value="F:calcium ion binding"/>
    <property type="evidence" value="ECO:0007669"/>
    <property type="project" value="InterPro"/>
</dbReference>
<dbReference type="CDD" id="cd00191">
    <property type="entry name" value="TY"/>
    <property type="match status" value="1"/>
</dbReference>
<comment type="subcellular location">
    <subcellularLocation>
        <location evidence="1">Secreted</location>
        <location evidence="1">Extracellular space</location>
        <location evidence="1">Extracellular matrix</location>
        <location evidence="1">Basement membrane</location>
    </subcellularLocation>
</comment>
<dbReference type="SMART" id="SM00682">
    <property type="entry name" value="G2F"/>
    <property type="match status" value="1"/>
</dbReference>
<keyword evidence="7" id="KW-0106">Calcium</keyword>
<comment type="caution">
    <text evidence="12">Lacks conserved residue(s) required for the propagation of feature annotation.</text>
</comment>
<evidence type="ECO:0000256" key="16">
    <source>
        <dbReference type="SAM" id="SignalP"/>
    </source>
</evidence>
<keyword evidence="2" id="KW-0964">Secreted</keyword>
<evidence type="ECO:0000259" key="19">
    <source>
        <dbReference type="PROSITE" id="PS51162"/>
    </source>
</evidence>
<dbReference type="InterPro" id="IPR018097">
    <property type="entry name" value="EGF_Ca-bd_CS"/>
</dbReference>
<dbReference type="PROSITE" id="PS51220">
    <property type="entry name" value="NIDO"/>
    <property type="match status" value="1"/>
</dbReference>
<dbReference type="FunFam" id="2.10.25.10:FF:000666">
    <property type="entry name" value="nidogen-1"/>
    <property type="match status" value="1"/>
</dbReference>
<dbReference type="InterPro" id="IPR001881">
    <property type="entry name" value="EGF-like_Ca-bd_dom"/>
</dbReference>
<dbReference type="Pfam" id="PF00086">
    <property type="entry name" value="Thyroglobulin_1"/>
    <property type="match status" value="1"/>
</dbReference>
<name>A0A8C7QQV0_ONCMY</name>
<dbReference type="Proteomes" id="UP000694395">
    <property type="component" value="Chromosome 17"/>
</dbReference>
<keyword evidence="9" id="KW-0130">Cell adhesion</keyword>
<dbReference type="SUPFAM" id="SSF57610">
    <property type="entry name" value="Thyroglobulin type-1 domain"/>
    <property type="match status" value="1"/>
</dbReference>
<feature type="domain" description="EGF-like" evidence="17">
    <location>
        <begin position="636"/>
        <end position="677"/>
    </location>
</feature>
<dbReference type="PROSITE" id="PS51120">
    <property type="entry name" value="LDLRB"/>
    <property type="match status" value="2"/>
</dbReference>
<evidence type="ECO:0000256" key="14">
    <source>
        <dbReference type="PROSITE-ProRule" id="PRU00500"/>
    </source>
</evidence>
<dbReference type="InterPro" id="IPR009030">
    <property type="entry name" value="Growth_fac_rcpt_cys_sf"/>
</dbReference>
<evidence type="ECO:0000256" key="3">
    <source>
        <dbReference type="ARBA" id="ARBA00022530"/>
    </source>
</evidence>
<keyword evidence="11" id="KW-0325">Glycoprotein</keyword>
<feature type="disulfide bond" evidence="14">
    <location>
        <begin position="818"/>
        <end position="825"/>
    </location>
</feature>
<protein>
    <submittedName>
        <fullName evidence="21">Nidogen 1</fullName>
    </submittedName>
</protein>
<feature type="domain" description="Thyroglobulin type-1" evidence="19">
    <location>
        <begin position="772"/>
        <end position="848"/>
    </location>
</feature>
<keyword evidence="8" id="KW-0084">Basement membrane</keyword>
<keyword evidence="10 14" id="KW-1015">Disulfide bond</keyword>
<dbReference type="CDD" id="cd00255">
    <property type="entry name" value="nidG2"/>
    <property type="match status" value="1"/>
</dbReference>